<comment type="caution">
    <text evidence="2">The sequence shown here is derived from an EMBL/GenBank/DDBJ whole genome shotgun (WGS) entry which is preliminary data.</text>
</comment>
<keyword evidence="3" id="KW-1185">Reference proteome</keyword>
<evidence type="ECO:0000313" key="2">
    <source>
        <dbReference type="EMBL" id="KAK2953090.1"/>
    </source>
</evidence>
<name>A0ABQ9XNK2_9EUKA</name>
<organism evidence="2 3">
    <name type="scientific">Blattamonas nauphoetae</name>
    <dbReference type="NCBI Taxonomy" id="2049346"/>
    <lineage>
        <taxon>Eukaryota</taxon>
        <taxon>Metamonada</taxon>
        <taxon>Preaxostyla</taxon>
        <taxon>Oxymonadida</taxon>
        <taxon>Blattamonas</taxon>
    </lineage>
</organism>
<feature type="region of interest" description="Disordered" evidence="1">
    <location>
        <begin position="1200"/>
        <end position="1312"/>
    </location>
</feature>
<evidence type="ECO:0000256" key="1">
    <source>
        <dbReference type="SAM" id="MobiDB-lite"/>
    </source>
</evidence>
<feature type="compositionally biased region" description="Basic residues" evidence="1">
    <location>
        <begin position="1201"/>
        <end position="1219"/>
    </location>
</feature>
<gene>
    <name evidence="2" type="ORF">BLNAU_11875</name>
</gene>
<dbReference type="EMBL" id="JARBJD010000095">
    <property type="protein sequence ID" value="KAK2953090.1"/>
    <property type="molecule type" value="Genomic_DNA"/>
</dbReference>
<proteinExistence type="predicted"/>
<feature type="compositionally biased region" description="Low complexity" evidence="1">
    <location>
        <begin position="1268"/>
        <end position="1294"/>
    </location>
</feature>
<accession>A0ABQ9XNK2</accession>
<feature type="region of interest" description="Disordered" evidence="1">
    <location>
        <begin position="1"/>
        <end position="40"/>
    </location>
</feature>
<evidence type="ECO:0000313" key="3">
    <source>
        <dbReference type="Proteomes" id="UP001281761"/>
    </source>
</evidence>
<reference evidence="2 3" key="1">
    <citation type="journal article" date="2022" name="bioRxiv">
        <title>Genomics of Preaxostyla Flagellates Illuminates Evolutionary Transitions and the Path Towards Mitochondrial Loss.</title>
        <authorList>
            <person name="Novak L.V.F."/>
            <person name="Treitli S.C."/>
            <person name="Pyrih J."/>
            <person name="Halakuc P."/>
            <person name="Pipaliya S.V."/>
            <person name="Vacek V."/>
            <person name="Brzon O."/>
            <person name="Soukal P."/>
            <person name="Eme L."/>
            <person name="Dacks J.B."/>
            <person name="Karnkowska A."/>
            <person name="Elias M."/>
            <person name="Hampl V."/>
        </authorList>
    </citation>
    <scope>NUCLEOTIDE SEQUENCE [LARGE SCALE GENOMIC DNA]</scope>
    <source>
        <strain evidence="2">NAU3</strain>
        <tissue evidence="2">Gut</tissue>
    </source>
</reference>
<feature type="compositionally biased region" description="Pro residues" evidence="1">
    <location>
        <begin position="1295"/>
        <end position="1304"/>
    </location>
</feature>
<protein>
    <submittedName>
        <fullName evidence="2">Uncharacterized protein</fullName>
    </submittedName>
</protein>
<feature type="compositionally biased region" description="Basic residues" evidence="1">
    <location>
        <begin position="27"/>
        <end position="37"/>
    </location>
</feature>
<sequence length="1382" mass="153972">MTTNLSGSPSELELIPSSVRKQSQRPIKPKNHSHSHTHTGNYADTTIADVTIPFLDINESKYFYLEIYRRYINTNLGLLGNNMSYFQFFPFRSKDILLCISKIHSQGNPEGSSHTPNQQNLTRYERLCLLYFHTLHIQFYSIIGTAARLVGHFHTSRLCIHQAQLYATLLQLPVELIPTRNLNMLTRFERCLSPVFSFVLSSTSNSPTTQHPLEIAEKLNLPQPALDMNAPVPASVLLEWSPLSSLIYSLFFSSSVNTDLPFTDCEMMEGCILTEFQLGRELIRNFDTFSNGRIGASTDSTNLDLSSPSSQFYRDLFCSPYSVFYPLAVSPRNPFPPPSPDPSPILLPDQAPEQESARFGLRAFDAHCEQLLSLVRSRNSISPALFTQKVQRHLSTLFKLIDHSSLKPRNNDSSIQNSFLPIFMYYSHRNQFSQPGDLPHVPLQSTRSALPSQVLNLHGKHVQKTFHDPCSRFVNMIESIEIRIIFSSTVSTLSSIFHNDISSFFTRMEEAQLEAHPSTPSKPVVTSKDNTYQTHSVDLFPPLDIKLKPAAEPTIPSTPPRSLTPGSMSFSTTCVNVAEQYYNHSREPNLNIRVRVQTAVESTMLLCISSSLQLLQLFSLSALRTSVDFSTLSFSPLRLASFVLSLANLQQVIVDAGIPLGEPLLHMCTDASDTTPYTPFSPPQEPIYIPCVNHVHCFHQTDSPRDQSQALPPNVPTSHYIQPAEIPPNLRLITTLHLFHLSPPSPLPPDQPQPVGERQCQCSCGETFSDGVDLDESLLLHIHPTFADSSKPPLDTSFIVKPANPNHNPVDLSTFREKEWASPFADTDAFLLHFFQKEQGFVSQTSFIEAVSKETTMVTPDADAGQNKEPEKHLPSLLRLLELHNSTRPTPSRKEALQNLLPPSFESSSVLSPPPLPFLENTALSYMSLASLVFILLNHPALSLVAANFVVDSQLDRLAQTDFLQMIGPTSSGIPYVFTAAIYQTIFQQAAPFVSTLATCLVADSVVHYFRLMQLLRCFPSDAHITPSYTTSQRHLPSLASPLSPSPNPLPLPLSLPGAPTTEDTVGVPSQRIMSRIGELSQFKPSKSLFSCLPIIFFKTVSFILQHSPHLPLFHHYFPLEDTRAITTHSDSPETLNLPMSAFFSVEANGGQKAHQFGTLAVEPSDEQDVHAAMTMTIGPSKYIFTKGGENSDGLVLQHTYRGKGKGRKNKHPSKKRTRGQHEWEEETDEDEESSLSSAELSSRRRRSHRNSLPPIQKRKRSEPEPNSDSSFLSDVDFSSSSPSSTTLPTIAAPPARPPPPVSLPPSSQISTPFTRVFSSPVQRDTTFTPHQVYSHPLHTMQLPPHIFQPTLNFTRGRLDSPSLTLQSLSEMNDLGQSIEPF</sequence>
<feature type="compositionally biased region" description="Acidic residues" evidence="1">
    <location>
        <begin position="1224"/>
        <end position="1234"/>
    </location>
</feature>
<dbReference type="Proteomes" id="UP001281761">
    <property type="component" value="Unassembled WGS sequence"/>
</dbReference>